<protein>
    <submittedName>
        <fullName evidence="4">Uncharacterized protein</fullName>
    </submittedName>
</protein>
<sequence length="305" mass="32629" precursor="true">MKISRIIATSTVAACLIATSVFAVNTTSTPTPTKATVTPSSQKGRLPNKEGMNRKGHRGSQDFYKMKGECLTNLVTDKTITSEQKTAIENAIKAAREANKDIKEALDTLVKAGTITQAQEDAIIKAMPQGKGGPRGFHSNKLVELVTAKTITSEQKTAIENAIKAAREANNDVKEALDTLVKAGTITQTQEDAVIKAMLQGKGGPRGFHNNKLDELVTAKTITSEQKTAIENAIKAAREAKKDIKEALDALVKAGTITQAQEDAVIKAMPQGKGKHMGMHKNRSFGKPSTTETTPKETPKATPAR</sequence>
<evidence type="ECO:0000313" key="5">
    <source>
        <dbReference type="Proteomes" id="UP000036923"/>
    </source>
</evidence>
<dbReference type="eggNOG" id="ENOG5032VVN">
    <property type="taxonomic scope" value="Bacteria"/>
</dbReference>
<gene>
    <name evidence="4" type="ORF">Bccel_4584</name>
</gene>
<evidence type="ECO:0000256" key="1">
    <source>
        <dbReference type="SAM" id="Coils"/>
    </source>
</evidence>
<feature type="region of interest" description="Disordered" evidence="2">
    <location>
        <begin position="28"/>
        <end position="60"/>
    </location>
</feature>
<keyword evidence="5" id="KW-1185">Reference proteome</keyword>
<dbReference type="Proteomes" id="UP000036923">
    <property type="component" value="Unassembled WGS sequence"/>
</dbReference>
<feature type="compositionally biased region" description="Low complexity" evidence="2">
    <location>
        <begin position="28"/>
        <end position="41"/>
    </location>
</feature>
<feature type="compositionally biased region" description="Basic residues" evidence="2">
    <location>
        <begin position="273"/>
        <end position="284"/>
    </location>
</feature>
<comment type="caution">
    <text evidence="4">The sequence shown here is derived from an EMBL/GenBank/DDBJ whole genome shotgun (WGS) entry which is preliminary data.</text>
</comment>
<evidence type="ECO:0000256" key="2">
    <source>
        <dbReference type="SAM" id="MobiDB-lite"/>
    </source>
</evidence>
<feature type="region of interest" description="Disordered" evidence="2">
    <location>
        <begin position="270"/>
        <end position="305"/>
    </location>
</feature>
<feature type="signal peptide" evidence="3">
    <location>
        <begin position="1"/>
        <end position="23"/>
    </location>
</feature>
<organism evidence="4 5">
    <name type="scientific">Pseudobacteroides cellulosolvens ATCC 35603 = DSM 2933</name>
    <dbReference type="NCBI Taxonomy" id="398512"/>
    <lineage>
        <taxon>Bacteria</taxon>
        <taxon>Bacillati</taxon>
        <taxon>Bacillota</taxon>
        <taxon>Clostridia</taxon>
        <taxon>Eubacteriales</taxon>
        <taxon>Oscillospiraceae</taxon>
        <taxon>Pseudobacteroides</taxon>
    </lineage>
</organism>
<evidence type="ECO:0000256" key="3">
    <source>
        <dbReference type="SAM" id="SignalP"/>
    </source>
</evidence>
<dbReference type="AlphaFoldDB" id="A0A0L6JUI6"/>
<dbReference type="RefSeq" id="WP_050753731.1">
    <property type="nucleotide sequence ID" value="NZ_JQKC01000001.1"/>
</dbReference>
<feature type="coiled-coil region" evidence="1">
    <location>
        <begin position="227"/>
        <end position="254"/>
    </location>
</feature>
<feature type="chain" id="PRO_5005566454" evidence="3">
    <location>
        <begin position="24"/>
        <end position="305"/>
    </location>
</feature>
<dbReference type="PATRIC" id="fig|398512.5.peg.4803"/>
<dbReference type="OrthoDB" id="1738994at2"/>
<evidence type="ECO:0000313" key="4">
    <source>
        <dbReference type="EMBL" id="KNY29310.1"/>
    </source>
</evidence>
<dbReference type="EMBL" id="LGTC01000001">
    <property type="protein sequence ID" value="KNY29310.1"/>
    <property type="molecule type" value="Genomic_DNA"/>
</dbReference>
<feature type="coiled-coil region" evidence="1">
    <location>
        <begin position="156"/>
        <end position="183"/>
    </location>
</feature>
<accession>A0A0L6JUI6</accession>
<reference evidence="5" key="1">
    <citation type="submission" date="2015-07" db="EMBL/GenBank/DDBJ databases">
        <title>Near-Complete Genome Sequence of the Cellulolytic Bacterium Bacteroides (Pseudobacteroides) cellulosolvens ATCC 35603.</title>
        <authorList>
            <person name="Dassa B."/>
            <person name="Utturkar S.M."/>
            <person name="Klingeman D.M."/>
            <person name="Hurt R.A."/>
            <person name="Keller M."/>
            <person name="Xu J."/>
            <person name="Reddy Y.H.K."/>
            <person name="Borovok I."/>
            <person name="Grinberg I.R."/>
            <person name="Lamed R."/>
            <person name="Zhivin O."/>
            <person name="Bayer E.A."/>
            <person name="Brown S.D."/>
        </authorList>
    </citation>
    <scope>NUCLEOTIDE SEQUENCE [LARGE SCALE GENOMIC DNA]</scope>
    <source>
        <strain evidence="5">DSM 2933</strain>
    </source>
</reference>
<keyword evidence="3" id="KW-0732">Signal</keyword>
<feature type="coiled-coil region" evidence="1">
    <location>
        <begin position="85"/>
        <end position="112"/>
    </location>
</feature>
<keyword evidence="1" id="KW-0175">Coiled coil</keyword>
<name>A0A0L6JUI6_9FIRM</name>
<proteinExistence type="predicted"/>